<name>A0ABQ6N6I0_9STRA</name>
<dbReference type="PANTHER" id="PTHR23403">
    <property type="entry name" value="TREHALASE"/>
    <property type="match status" value="1"/>
</dbReference>
<sequence length="428" mass="46317">MAPLNPLASTALAIALLTTATASPSSVVKDYVTDNYNSTFREPQGILNHPYLVPAGPYDQEWDWDSVFTGLALLPLGSAPYLSGSMKNFFEATNMSTGAVTICLDPSDPHPSCSSDPAANAESGSHAKPLLVQGAWLSASHEGDYDQFLEHRPAMVKLLSYWSTQRVTDTGLYTWHDQMESGADDLVTSPCPSPRSDCWSDEADANSLVAPDLLTFLIREHRAYANFVDAWDGEGGDEAQEHRGQAAEIGRVMVEQLWDEEEGTFRSFNATSGEIIEKDVYNLAFPLFAGPDVLTDTQAQALVDRIFASDMMSAYGVKSTSSNDEGYNNEPTLTPYSNWQGPVWVVANAVITYGLLDHGFVPEARDLAARTAAVLEADILATGTWHECFDSSEGGGGRGLAADGFLSWNTLGYRLADDVEAGENPFAI</sequence>
<dbReference type="EC" id="3.2.1.28" evidence="2"/>
<evidence type="ECO:0000256" key="4">
    <source>
        <dbReference type="ARBA" id="ARBA00031637"/>
    </source>
</evidence>
<feature type="chain" id="PRO_5047008618" description="alpha,alpha-trehalase" evidence="5">
    <location>
        <begin position="23"/>
        <end position="428"/>
    </location>
</feature>
<evidence type="ECO:0000313" key="7">
    <source>
        <dbReference type="EMBL" id="GMI41080.1"/>
    </source>
</evidence>
<evidence type="ECO:0000256" key="1">
    <source>
        <dbReference type="ARBA" id="ARBA00005615"/>
    </source>
</evidence>
<dbReference type="Pfam" id="PF22422">
    <property type="entry name" value="MGH1-like_GH"/>
    <property type="match status" value="1"/>
</dbReference>
<dbReference type="Proteomes" id="UP001165060">
    <property type="component" value="Unassembled WGS sequence"/>
</dbReference>
<dbReference type="Gene3D" id="1.50.10.10">
    <property type="match status" value="1"/>
</dbReference>
<reference evidence="7 8" key="1">
    <citation type="journal article" date="2023" name="Commun. Biol.">
        <title>Genome analysis of Parmales, the sister group of diatoms, reveals the evolutionary specialization of diatoms from phago-mixotrophs to photoautotrophs.</title>
        <authorList>
            <person name="Ban H."/>
            <person name="Sato S."/>
            <person name="Yoshikawa S."/>
            <person name="Yamada K."/>
            <person name="Nakamura Y."/>
            <person name="Ichinomiya M."/>
            <person name="Sato N."/>
            <person name="Blanc-Mathieu R."/>
            <person name="Endo H."/>
            <person name="Kuwata A."/>
            <person name="Ogata H."/>
        </authorList>
    </citation>
    <scope>NUCLEOTIDE SEQUENCE [LARGE SCALE GENOMIC DNA]</scope>
</reference>
<dbReference type="SUPFAM" id="SSF48208">
    <property type="entry name" value="Six-hairpin glycosidases"/>
    <property type="match status" value="1"/>
</dbReference>
<dbReference type="InterPro" id="IPR001661">
    <property type="entry name" value="Glyco_hydro_37"/>
</dbReference>
<feature type="domain" description="Mannosylglycerate hydrolase MGH1-like glycoside hydrolase" evidence="6">
    <location>
        <begin position="58"/>
        <end position="397"/>
    </location>
</feature>
<dbReference type="InterPro" id="IPR008928">
    <property type="entry name" value="6-hairpin_glycosidase_sf"/>
</dbReference>
<feature type="signal peptide" evidence="5">
    <location>
        <begin position="1"/>
        <end position="22"/>
    </location>
</feature>
<protein>
    <recommendedName>
        <fullName evidence="2">alpha,alpha-trehalase</fullName>
        <ecNumber evidence="2">3.2.1.28</ecNumber>
    </recommendedName>
    <alternativeName>
        <fullName evidence="3">Alpha,alpha-trehalase</fullName>
    </alternativeName>
    <alternativeName>
        <fullName evidence="4">Alpha,alpha-trehalose glucohydrolase</fullName>
    </alternativeName>
</protein>
<comment type="caution">
    <text evidence="7">The sequence shown here is derived from an EMBL/GenBank/DDBJ whole genome shotgun (WGS) entry which is preliminary data.</text>
</comment>
<gene>
    <name evidence="7" type="ORF">TeGR_g3741</name>
</gene>
<dbReference type="EMBL" id="BRYB01002199">
    <property type="protein sequence ID" value="GMI41080.1"/>
    <property type="molecule type" value="Genomic_DNA"/>
</dbReference>
<comment type="similarity">
    <text evidence="1">Belongs to the glycosyl hydrolase 37 family.</text>
</comment>
<keyword evidence="5" id="KW-0732">Signal</keyword>
<accession>A0ABQ6N6I0</accession>
<dbReference type="InterPro" id="IPR012341">
    <property type="entry name" value="6hp_glycosidase-like_sf"/>
</dbReference>
<evidence type="ECO:0000256" key="2">
    <source>
        <dbReference type="ARBA" id="ARBA00012757"/>
    </source>
</evidence>
<evidence type="ECO:0000259" key="6">
    <source>
        <dbReference type="Pfam" id="PF22422"/>
    </source>
</evidence>
<evidence type="ECO:0000256" key="5">
    <source>
        <dbReference type="SAM" id="SignalP"/>
    </source>
</evidence>
<organism evidence="7 8">
    <name type="scientific">Tetraparma gracilis</name>
    <dbReference type="NCBI Taxonomy" id="2962635"/>
    <lineage>
        <taxon>Eukaryota</taxon>
        <taxon>Sar</taxon>
        <taxon>Stramenopiles</taxon>
        <taxon>Ochrophyta</taxon>
        <taxon>Bolidophyceae</taxon>
        <taxon>Parmales</taxon>
        <taxon>Triparmaceae</taxon>
        <taxon>Tetraparma</taxon>
    </lineage>
</organism>
<dbReference type="PANTHER" id="PTHR23403:SF1">
    <property type="entry name" value="TREHALASE"/>
    <property type="match status" value="1"/>
</dbReference>
<dbReference type="InterPro" id="IPR054491">
    <property type="entry name" value="MGH1-like_GH"/>
</dbReference>
<evidence type="ECO:0000256" key="3">
    <source>
        <dbReference type="ARBA" id="ARBA00030473"/>
    </source>
</evidence>
<evidence type="ECO:0000313" key="8">
    <source>
        <dbReference type="Proteomes" id="UP001165060"/>
    </source>
</evidence>
<keyword evidence="8" id="KW-1185">Reference proteome</keyword>
<proteinExistence type="inferred from homology"/>